<sequence length="341" mass="37352">MRILTLLVISVLFVSCISETPKLKIIQGNAFGTTYAIQYEAITSEGIKKGIDSVINAVNMSVSTYLPESDISKINRGDTTVVVNQIFIEVFRLSETIHNITNGYFDPTIGVLRNAYGFGDTKPLKQLDASTVDSLMQYVGFSKVVLTSKKTIQKENPHLYLDFNAIAKGYGIDCIGTYLTHQGIDNFLIELGGELLAKGQHPEKNKPWVAGIEAVTSQLEDRRTRAAVQLSDRAMAASGNYRKFRIDSVSGKKYVHTLNPLTGSAEKSDVTSATVIAKTCAEADAYATSFMALGLERSKNVLKSISGIEAYLTYNDSLQNEQVFITKGFNELVLSNTTALE</sequence>
<dbReference type="InterPro" id="IPR024932">
    <property type="entry name" value="ApbE"/>
</dbReference>
<dbReference type="PROSITE" id="PS51257">
    <property type="entry name" value="PROKAR_LIPOPROTEIN"/>
    <property type="match status" value="1"/>
</dbReference>
<dbReference type="RefSeq" id="WP_068593399.1">
    <property type="nucleotide sequence ID" value="NZ_LRXL01000052.1"/>
</dbReference>
<evidence type="ECO:0000256" key="1">
    <source>
        <dbReference type="ARBA" id="ARBA00011955"/>
    </source>
</evidence>
<keyword evidence="3 10" id="KW-0285">Flavoprotein</keyword>
<dbReference type="Proteomes" id="UP000077013">
    <property type="component" value="Unassembled WGS sequence"/>
</dbReference>
<dbReference type="PANTHER" id="PTHR30040:SF2">
    <property type="entry name" value="FAD:PROTEIN FMN TRANSFERASE"/>
    <property type="match status" value="1"/>
</dbReference>
<evidence type="ECO:0000256" key="5">
    <source>
        <dbReference type="ARBA" id="ARBA00022723"/>
    </source>
</evidence>
<keyword evidence="12" id="KW-0997">Cell inner membrane</keyword>
<comment type="function">
    <text evidence="12">Flavin transferase that catalyzes the transfer of the FMN moiety of FAD and its covalent binding to the hydroxyl group of a threonine residue in a target flavoprotein.</text>
</comment>
<gene>
    <name evidence="13" type="ORF">ULVI_13895</name>
</gene>
<dbReference type="PANTHER" id="PTHR30040">
    <property type="entry name" value="THIAMINE BIOSYNTHESIS LIPOPROTEIN APBE"/>
    <property type="match status" value="1"/>
</dbReference>
<keyword evidence="14" id="KW-1185">Reference proteome</keyword>
<organism evidence="13 14">
    <name type="scientific">Cochleicola gelatinilyticus</name>
    <dbReference type="NCBI Taxonomy" id="1763537"/>
    <lineage>
        <taxon>Bacteria</taxon>
        <taxon>Pseudomonadati</taxon>
        <taxon>Bacteroidota</taxon>
        <taxon>Flavobacteriia</taxon>
        <taxon>Flavobacteriales</taxon>
        <taxon>Flavobacteriaceae</taxon>
        <taxon>Cochleicola</taxon>
    </lineage>
</organism>
<keyword evidence="7 10" id="KW-0460">Magnesium</keyword>
<accession>A0A167F383</accession>
<evidence type="ECO:0000256" key="11">
    <source>
        <dbReference type="PIRSR" id="PIRSR006268-2"/>
    </source>
</evidence>
<dbReference type="PIRSF" id="PIRSF006268">
    <property type="entry name" value="ApbE"/>
    <property type="match status" value="1"/>
</dbReference>
<protein>
    <recommendedName>
        <fullName evidence="2 10">FAD:protein FMN transferase</fullName>
        <ecNumber evidence="1 10">2.7.1.180</ecNumber>
    </recommendedName>
    <alternativeName>
        <fullName evidence="8 10">Flavin transferase</fullName>
    </alternativeName>
</protein>
<keyword evidence="12" id="KW-0472">Membrane</keyword>
<comment type="cofactor">
    <cofactor evidence="11">
        <name>Mg(2+)</name>
        <dbReference type="ChEBI" id="CHEBI:18420"/>
    </cofactor>
    <cofactor evidence="11">
        <name>Mn(2+)</name>
        <dbReference type="ChEBI" id="CHEBI:29035"/>
    </cofactor>
    <text evidence="11">Magnesium. Can also use manganese.</text>
</comment>
<dbReference type="EC" id="2.7.1.180" evidence="1 10"/>
<keyword evidence="12" id="KW-0449">Lipoprotein</keyword>
<evidence type="ECO:0000256" key="12">
    <source>
        <dbReference type="RuleBase" id="RU363002"/>
    </source>
</evidence>
<proteinExistence type="inferred from homology"/>
<dbReference type="InterPro" id="IPR003374">
    <property type="entry name" value="ApbE-like_sf"/>
</dbReference>
<evidence type="ECO:0000313" key="13">
    <source>
        <dbReference type="EMBL" id="OAB76144.1"/>
    </source>
</evidence>
<dbReference type="OrthoDB" id="9778595at2"/>
<feature type="binding site" evidence="11">
    <location>
        <position position="165"/>
    </location>
    <ligand>
        <name>Mg(2+)</name>
        <dbReference type="ChEBI" id="CHEBI:18420"/>
    </ligand>
</feature>
<dbReference type="SUPFAM" id="SSF143631">
    <property type="entry name" value="ApbE-like"/>
    <property type="match status" value="1"/>
</dbReference>
<dbReference type="EMBL" id="LRXL01000052">
    <property type="protein sequence ID" value="OAB76144.1"/>
    <property type="molecule type" value="Genomic_DNA"/>
</dbReference>
<evidence type="ECO:0000256" key="2">
    <source>
        <dbReference type="ARBA" id="ARBA00016337"/>
    </source>
</evidence>
<keyword evidence="5 10" id="KW-0479">Metal-binding</keyword>
<evidence type="ECO:0000256" key="10">
    <source>
        <dbReference type="PIRNR" id="PIRNR006268"/>
    </source>
</evidence>
<dbReference type="GO" id="GO:0046872">
    <property type="term" value="F:metal ion binding"/>
    <property type="evidence" value="ECO:0007669"/>
    <property type="project" value="UniProtKB-UniRule"/>
</dbReference>
<dbReference type="GO" id="GO:0005886">
    <property type="term" value="C:plasma membrane"/>
    <property type="evidence" value="ECO:0007669"/>
    <property type="project" value="UniProtKB-SubCell"/>
</dbReference>
<keyword evidence="6 10" id="KW-0274">FAD</keyword>
<evidence type="ECO:0000256" key="4">
    <source>
        <dbReference type="ARBA" id="ARBA00022679"/>
    </source>
</evidence>
<comment type="subcellular location">
    <subcellularLocation>
        <location evidence="12">Cell inner membrane</location>
        <topology evidence="12">Lipid-anchor</topology>
        <orientation evidence="12">Periplasmic side</orientation>
    </subcellularLocation>
</comment>
<comment type="catalytic activity">
    <reaction evidence="9 10 12">
        <text>L-threonyl-[protein] + FAD = FMN-L-threonyl-[protein] + AMP + H(+)</text>
        <dbReference type="Rhea" id="RHEA:36847"/>
        <dbReference type="Rhea" id="RHEA-COMP:11060"/>
        <dbReference type="Rhea" id="RHEA-COMP:11061"/>
        <dbReference type="ChEBI" id="CHEBI:15378"/>
        <dbReference type="ChEBI" id="CHEBI:30013"/>
        <dbReference type="ChEBI" id="CHEBI:57692"/>
        <dbReference type="ChEBI" id="CHEBI:74257"/>
        <dbReference type="ChEBI" id="CHEBI:456215"/>
        <dbReference type="EC" id="2.7.1.180"/>
    </reaction>
</comment>
<dbReference type="Gene3D" id="3.10.520.10">
    <property type="entry name" value="ApbE-like domains"/>
    <property type="match status" value="1"/>
</dbReference>
<name>A0A167F383_9FLAO</name>
<evidence type="ECO:0000256" key="3">
    <source>
        <dbReference type="ARBA" id="ARBA00022630"/>
    </source>
</evidence>
<reference evidence="13 14" key="1">
    <citation type="submission" date="2016-02" db="EMBL/GenBank/DDBJ databases">
        <title>Ulvibacter sp. LPB0005, isolated from Thais luteostoma.</title>
        <authorList>
            <person name="Shin S.-K."/>
            <person name="Yi H."/>
        </authorList>
    </citation>
    <scope>NUCLEOTIDE SEQUENCE [LARGE SCALE GENOMIC DNA]</scope>
    <source>
        <strain evidence="13 14">LPB0005</strain>
    </source>
</reference>
<dbReference type="Pfam" id="PF02424">
    <property type="entry name" value="ApbE"/>
    <property type="match status" value="1"/>
</dbReference>
<dbReference type="GO" id="GO:0016740">
    <property type="term" value="F:transferase activity"/>
    <property type="evidence" value="ECO:0007669"/>
    <property type="project" value="UniProtKB-UniRule"/>
</dbReference>
<evidence type="ECO:0000256" key="7">
    <source>
        <dbReference type="ARBA" id="ARBA00022842"/>
    </source>
</evidence>
<dbReference type="AlphaFoldDB" id="A0A167F383"/>
<evidence type="ECO:0000256" key="6">
    <source>
        <dbReference type="ARBA" id="ARBA00022827"/>
    </source>
</evidence>
<comment type="similarity">
    <text evidence="10 12">Belongs to the ApbE family.</text>
</comment>
<evidence type="ECO:0000256" key="8">
    <source>
        <dbReference type="ARBA" id="ARBA00031306"/>
    </source>
</evidence>
<feature type="binding site" evidence="11">
    <location>
        <position position="284"/>
    </location>
    <ligand>
        <name>Mg(2+)</name>
        <dbReference type="ChEBI" id="CHEBI:18420"/>
    </ligand>
</feature>
<evidence type="ECO:0000256" key="9">
    <source>
        <dbReference type="ARBA" id="ARBA00048540"/>
    </source>
</evidence>
<evidence type="ECO:0000313" key="14">
    <source>
        <dbReference type="Proteomes" id="UP000077013"/>
    </source>
</evidence>
<dbReference type="STRING" id="1763537.ULVI_13895"/>
<keyword evidence="4 10" id="KW-0808">Transferase</keyword>
<comment type="caution">
    <text evidence="13">The sequence shown here is derived from an EMBL/GenBank/DDBJ whole genome shotgun (WGS) entry which is preliminary data.</text>
</comment>
<feature type="binding site" evidence="11">
    <location>
        <position position="288"/>
    </location>
    <ligand>
        <name>Mg(2+)</name>
        <dbReference type="ChEBI" id="CHEBI:18420"/>
    </ligand>
</feature>
<keyword evidence="12" id="KW-1003">Cell membrane</keyword>